<dbReference type="InterPro" id="IPR014807">
    <property type="entry name" value="Coa1"/>
</dbReference>
<accession>A0A517P0R3</accession>
<feature type="compositionally biased region" description="Polar residues" evidence="1">
    <location>
        <begin position="8"/>
        <end position="20"/>
    </location>
</feature>
<keyword evidence="4" id="KW-1185">Reference proteome</keyword>
<feature type="region of interest" description="Disordered" evidence="1">
    <location>
        <begin position="1"/>
        <end position="32"/>
    </location>
</feature>
<keyword evidence="2" id="KW-0472">Membrane</keyword>
<protein>
    <submittedName>
        <fullName evidence="3">Cytochrome oxidase complex assembly protein 1</fullName>
    </submittedName>
</protein>
<sequence>MSDEINPFSRQGHSPNQPVQQGGPGERPSPPAKKKGLGFVVALVLGLFAAGLVCCGGLAFFGFKAGAGMLNAPIDAAIAYVSSDEELANQLGTPIESTSTVGVQNYQNNNGNGHATVGFNAKGSNGTARVDGKLLLTAGTWTVEKLTVKLSDGQTVTLPRGDAVEVNAGQGDADPTEADPNALPQ</sequence>
<feature type="transmembrane region" description="Helical" evidence="2">
    <location>
        <begin position="37"/>
        <end position="61"/>
    </location>
</feature>
<dbReference type="Proteomes" id="UP000319817">
    <property type="component" value="Chromosome"/>
</dbReference>
<reference evidence="3 4" key="1">
    <citation type="submission" date="2019-02" db="EMBL/GenBank/DDBJ databases">
        <title>Deep-cultivation of Planctomycetes and their phenomic and genomic characterization uncovers novel biology.</title>
        <authorList>
            <person name="Wiegand S."/>
            <person name="Jogler M."/>
            <person name="Boedeker C."/>
            <person name="Pinto D."/>
            <person name="Vollmers J."/>
            <person name="Rivas-Marin E."/>
            <person name="Kohn T."/>
            <person name="Peeters S.H."/>
            <person name="Heuer A."/>
            <person name="Rast P."/>
            <person name="Oberbeckmann S."/>
            <person name="Bunk B."/>
            <person name="Jeske O."/>
            <person name="Meyerdierks A."/>
            <person name="Storesund J.E."/>
            <person name="Kallscheuer N."/>
            <person name="Luecker S."/>
            <person name="Lage O.M."/>
            <person name="Pohl T."/>
            <person name="Merkel B.J."/>
            <person name="Hornburger P."/>
            <person name="Mueller R.-W."/>
            <person name="Bruemmer F."/>
            <person name="Labrenz M."/>
            <person name="Spormann A.M."/>
            <person name="Op den Camp H."/>
            <person name="Overmann J."/>
            <person name="Amann R."/>
            <person name="Jetten M.S.M."/>
            <person name="Mascher T."/>
            <person name="Medema M.H."/>
            <person name="Devos D.P."/>
            <person name="Kaster A.-K."/>
            <person name="Ovreas L."/>
            <person name="Rohde M."/>
            <person name="Galperin M.Y."/>
            <person name="Jogler C."/>
        </authorList>
    </citation>
    <scope>NUCLEOTIDE SEQUENCE [LARGE SCALE GENOMIC DNA]</scope>
    <source>
        <strain evidence="3 4">K23_9</strain>
    </source>
</reference>
<gene>
    <name evidence="3" type="ORF">K239x_49730</name>
</gene>
<proteinExistence type="predicted"/>
<evidence type="ECO:0000256" key="2">
    <source>
        <dbReference type="SAM" id="Phobius"/>
    </source>
</evidence>
<keyword evidence="2" id="KW-0812">Transmembrane</keyword>
<dbReference type="EMBL" id="CP036526">
    <property type="protein sequence ID" value="QDT12958.1"/>
    <property type="molecule type" value="Genomic_DNA"/>
</dbReference>
<keyword evidence="2" id="KW-1133">Transmembrane helix</keyword>
<evidence type="ECO:0000313" key="3">
    <source>
        <dbReference type="EMBL" id="QDT12958.1"/>
    </source>
</evidence>
<feature type="region of interest" description="Disordered" evidence="1">
    <location>
        <begin position="166"/>
        <end position="185"/>
    </location>
</feature>
<name>A0A517P0R3_9BACT</name>
<organism evidence="3 4">
    <name type="scientific">Stieleria marina</name>
    <dbReference type="NCBI Taxonomy" id="1930275"/>
    <lineage>
        <taxon>Bacteria</taxon>
        <taxon>Pseudomonadati</taxon>
        <taxon>Planctomycetota</taxon>
        <taxon>Planctomycetia</taxon>
        <taxon>Pirellulales</taxon>
        <taxon>Pirellulaceae</taxon>
        <taxon>Stieleria</taxon>
    </lineage>
</organism>
<evidence type="ECO:0000256" key="1">
    <source>
        <dbReference type="SAM" id="MobiDB-lite"/>
    </source>
</evidence>
<dbReference type="RefSeq" id="WP_145420772.1">
    <property type="nucleotide sequence ID" value="NZ_CP036526.1"/>
</dbReference>
<evidence type="ECO:0000313" key="4">
    <source>
        <dbReference type="Proteomes" id="UP000319817"/>
    </source>
</evidence>
<dbReference type="AlphaFoldDB" id="A0A517P0R3"/>
<dbReference type="Pfam" id="PF08695">
    <property type="entry name" value="Coa1"/>
    <property type="match status" value="1"/>
</dbReference>